<protein>
    <submittedName>
        <fullName evidence="1">Uncharacterized protein</fullName>
    </submittedName>
</protein>
<dbReference type="EMBL" id="JAAALK010000289">
    <property type="protein sequence ID" value="KAG8051032.1"/>
    <property type="molecule type" value="Genomic_DNA"/>
</dbReference>
<evidence type="ECO:0000313" key="1">
    <source>
        <dbReference type="EMBL" id="KAG8051032.1"/>
    </source>
</evidence>
<organism evidence="1 2">
    <name type="scientific">Zizania palustris</name>
    <name type="common">Northern wild rice</name>
    <dbReference type="NCBI Taxonomy" id="103762"/>
    <lineage>
        <taxon>Eukaryota</taxon>
        <taxon>Viridiplantae</taxon>
        <taxon>Streptophyta</taxon>
        <taxon>Embryophyta</taxon>
        <taxon>Tracheophyta</taxon>
        <taxon>Spermatophyta</taxon>
        <taxon>Magnoliopsida</taxon>
        <taxon>Liliopsida</taxon>
        <taxon>Poales</taxon>
        <taxon>Poaceae</taxon>
        <taxon>BOP clade</taxon>
        <taxon>Oryzoideae</taxon>
        <taxon>Oryzeae</taxon>
        <taxon>Zizaniinae</taxon>
        <taxon>Zizania</taxon>
    </lineage>
</organism>
<accession>A0A8J5UZ87</accession>
<name>A0A8J5UZ87_ZIZPA</name>
<evidence type="ECO:0000313" key="2">
    <source>
        <dbReference type="Proteomes" id="UP000729402"/>
    </source>
</evidence>
<dbReference type="Proteomes" id="UP000729402">
    <property type="component" value="Unassembled WGS sequence"/>
</dbReference>
<keyword evidence="2" id="KW-1185">Reference proteome</keyword>
<sequence length="118" mass="12843">MLRLLPVVSSCHCLLQIELQIAEIELPPPQAWPSGSVGATRLRAFAGLAGQDRLGVGPACTANTSFPPATAAAPFLPYLHGFVVLPREEEIVGGKMRAQRIDFAGEERVWRIGGRRRR</sequence>
<proteinExistence type="predicted"/>
<dbReference type="AlphaFoldDB" id="A0A8J5UZ87"/>
<comment type="caution">
    <text evidence="1">The sequence shown here is derived from an EMBL/GenBank/DDBJ whole genome shotgun (WGS) entry which is preliminary data.</text>
</comment>
<reference evidence="1" key="2">
    <citation type="submission" date="2021-02" db="EMBL/GenBank/DDBJ databases">
        <authorList>
            <person name="Kimball J.A."/>
            <person name="Haas M.W."/>
            <person name="Macchietto M."/>
            <person name="Kono T."/>
            <person name="Duquette J."/>
            <person name="Shao M."/>
        </authorList>
    </citation>
    <scope>NUCLEOTIDE SEQUENCE</scope>
    <source>
        <tissue evidence="1">Fresh leaf tissue</tissue>
    </source>
</reference>
<gene>
    <name evidence="1" type="ORF">GUJ93_ZPchr0009g1764</name>
</gene>
<reference evidence="1" key="1">
    <citation type="journal article" date="2021" name="bioRxiv">
        <title>Whole Genome Assembly and Annotation of Northern Wild Rice, Zizania palustris L., Supports a Whole Genome Duplication in the Zizania Genus.</title>
        <authorList>
            <person name="Haas M."/>
            <person name="Kono T."/>
            <person name="Macchietto M."/>
            <person name="Millas R."/>
            <person name="McGilp L."/>
            <person name="Shao M."/>
            <person name="Duquette J."/>
            <person name="Hirsch C.N."/>
            <person name="Kimball J."/>
        </authorList>
    </citation>
    <scope>NUCLEOTIDE SEQUENCE</scope>
    <source>
        <tissue evidence="1">Fresh leaf tissue</tissue>
    </source>
</reference>